<accession>A0ACB9RQ39</accession>
<keyword evidence="2" id="KW-1185">Reference proteome</keyword>
<dbReference type="Proteomes" id="UP001057402">
    <property type="component" value="Chromosome 3"/>
</dbReference>
<evidence type="ECO:0000313" key="1">
    <source>
        <dbReference type="EMBL" id="KAI4381271.1"/>
    </source>
</evidence>
<proteinExistence type="predicted"/>
<dbReference type="EMBL" id="CM042882">
    <property type="protein sequence ID" value="KAI4381271.1"/>
    <property type="molecule type" value="Genomic_DNA"/>
</dbReference>
<reference evidence="2" key="1">
    <citation type="journal article" date="2023" name="Front. Plant Sci.">
        <title>Chromosomal-level genome assembly of Melastoma candidum provides insights into trichome evolution.</title>
        <authorList>
            <person name="Zhong Y."/>
            <person name="Wu W."/>
            <person name="Sun C."/>
            <person name="Zou P."/>
            <person name="Liu Y."/>
            <person name="Dai S."/>
            <person name="Zhou R."/>
        </authorList>
    </citation>
    <scope>NUCLEOTIDE SEQUENCE [LARGE SCALE GENOMIC DNA]</scope>
</reference>
<evidence type="ECO:0000313" key="2">
    <source>
        <dbReference type="Proteomes" id="UP001057402"/>
    </source>
</evidence>
<protein>
    <submittedName>
        <fullName evidence="1">Uncharacterized protein</fullName>
    </submittedName>
</protein>
<sequence length="313" mass="35222">MGSLVGHVAPGFGFLVIGLWHLYNHIKLHALLPDSYASLPWFPASKARYLELYLIMLGCSLSISMELFIGPRSHHPFDSDGTIPSYHLHNFEHSEISTMFLVYAIFGVLLDRMGPRGIKNRLTQLLAALAFGQQLLLFHLHSSDHMGVEGQYHLLLQIVIAVSLSTTFMGIALPSSFLVSFVRSASISFQGLWLIIMGFMLWTPEFMPKGCYMNLEEGHDVVRCSNHEALHRAKSLVTIEFAWLLILVSVLSVSLYLILVKIYGNNTEYQSLRKDIELGEESDGAESQITSRTEDTLQFVQDRDSFAPFNIGR</sequence>
<organism evidence="1 2">
    <name type="scientific">Melastoma candidum</name>
    <dbReference type="NCBI Taxonomy" id="119954"/>
    <lineage>
        <taxon>Eukaryota</taxon>
        <taxon>Viridiplantae</taxon>
        <taxon>Streptophyta</taxon>
        <taxon>Embryophyta</taxon>
        <taxon>Tracheophyta</taxon>
        <taxon>Spermatophyta</taxon>
        <taxon>Magnoliopsida</taxon>
        <taxon>eudicotyledons</taxon>
        <taxon>Gunneridae</taxon>
        <taxon>Pentapetalae</taxon>
        <taxon>rosids</taxon>
        <taxon>malvids</taxon>
        <taxon>Myrtales</taxon>
        <taxon>Melastomataceae</taxon>
        <taxon>Melastomatoideae</taxon>
        <taxon>Melastomateae</taxon>
        <taxon>Melastoma</taxon>
    </lineage>
</organism>
<comment type="caution">
    <text evidence="1">The sequence shown here is derived from an EMBL/GenBank/DDBJ whole genome shotgun (WGS) entry which is preliminary data.</text>
</comment>
<gene>
    <name evidence="1" type="ORF">MLD38_007360</name>
</gene>
<name>A0ACB9RQ39_9MYRT</name>